<dbReference type="EMBL" id="JAPFFF010000022">
    <property type="protein sequence ID" value="KAK8853521.1"/>
    <property type="molecule type" value="Genomic_DNA"/>
</dbReference>
<dbReference type="Gene3D" id="3.90.75.20">
    <property type="match status" value="1"/>
</dbReference>
<keyword evidence="4" id="KW-1185">Reference proteome</keyword>
<dbReference type="Proteomes" id="UP001470230">
    <property type="component" value="Unassembled WGS sequence"/>
</dbReference>
<accession>A0ABR2JYD1</accession>
<dbReference type="InterPro" id="IPR003615">
    <property type="entry name" value="HNH_nuc"/>
</dbReference>
<name>A0ABR2JYD1_9EUKA</name>
<dbReference type="EMBL" id="JAPFFF010000008">
    <property type="protein sequence ID" value="KAK8883722.1"/>
    <property type="molecule type" value="Genomic_DNA"/>
</dbReference>
<evidence type="ECO:0000313" key="3">
    <source>
        <dbReference type="EMBL" id="KAK8883722.1"/>
    </source>
</evidence>
<dbReference type="InterPro" id="IPR044925">
    <property type="entry name" value="His-Me_finger_sf"/>
</dbReference>
<sequence length="190" mass="22911">MSEEIVWFPLLDFESEYEIAAVYPHSIRKKSNKRILKESFNDKRIQNDYIIVWLNKKKYYKHVLIGRQFIENDDPTNKNQIDHINRDKTDNHISNLRWVSQSENQLNLKTKKGIQYEYADSLPDGYIKVDSYIMNNKTYLLENYYYCDETFYQFNNIKYRKLYIYHNKWGSRTVSLLLSSLSMKTSSPIS</sequence>
<gene>
    <name evidence="2" type="ORF">M9Y10_017082</name>
    <name evidence="3" type="ORF">M9Y10_042820</name>
</gene>
<proteinExistence type="predicted"/>
<comment type="caution">
    <text evidence="3">The sequence shown here is derived from an EMBL/GenBank/DDBJ whole genome shotgun (WGS) entry which is preliminary data.</text>
</comment>
<reference evidence="3 4" key="1">
    <citation type="submission" date="2024-04" db="EMBL/GenBank/DDBJ databases">
        <title>Tritrichomonas musculus Genome.</title>
        <authorList>
            <person name="Alves-Ferreira E."/>
            <person name="Grigg M."/>
            <person name="Lorenzi H."/>
            <person name="Galac M."/>
        </authorList>
    </citation>
    <scope>NUCLEOTIDE SEQUENCE [LARGE SCALE GENOMIC DNA]</scope>
    <source>
        <strain evidence="3 4">EAF2021</strain>
    </source>
</reference>
<evidence type="ECO:0000313" key="4">
    <source>
        <dbReference type="Proteomes" id="UP001470230"/>
    </source>
</evidence>
<protein>
    <recommendedName>
        <fullName evidence="1">HNH nuclease domain-containing protein</fullName>
    </recommendedName>
</protein>
<dbReference type="Pfam" id="PF13392">
    <property type="entry name" value="HNH_3"/>
    <property type="match status" value="1"/>
</dbReference>
<feature type="domain" description="HNH nuclease" evidence="1">
    <location>
        <begin position="59"/>
        <end position="105"/>
    </location>
</feature>
<dbReference type="SUPFAM" id="SSF54060">
    <property type="entry name" value="His-Me finger endonucleases"/>
    <property type="match status" value="1"/>
</dbReference>
<evidence type="ECO:0000313" key="2">
    <source>
        <dbReference type="EMBL" id="KAK8853521.1"/>
    </source>
</evidence>
<organism evidence="3 4">
    <name type="scientific">Tritrichomonas musculus</name>
    <dbReference type="NCBI Taxonomy" id="1915356"/>
    <lineage>
        <taxon>Eukaryota</taxon>
        <taxon>Metamonada</taxon>
        <taxon>Parabasalia</taxon>
        <taxon>Tritrichomonadida</taxon>
        <taxon>Tritrichomonadidae</taxon>
        <taxon>Tritrichomonas</taxon>
    </lineage>
</organism>
<evidence type="ECO:0000259" key="1">
    <source>
        <dbReference type="Pfam" id="PF13392"/>
    </source>
</evidence>